<evidence type="ECO:0000313" key="1">
    <source>
        <dbReference type="EMBL" id="MPN49945.1"/>
    </source>
</evidence>
<dbReference type="AlphaFoldDB" id="A0A645IF79"/>
<organism evidence="1">
    <name type="scientific">bioreactor metagenome</name>
    <dbReference type="NCBI Taxonomy" id="1076179"/>
    <lineage>
        <taxon>unclassified sequences</taxon>
        <taxon>metagenomes</taxon>
        <taxon>ecological metagenomes</taxon>
    </lineage>
</organism>
<reference evidence="1" key="1">
    <citation type="submission" date="2019-08" db="EMBL/GenBank/DDBJ databases">
        <authorList>
            <person name="Kucharzyk K."/>
            <person name="Murdoch R.W."/>
            <person name="Higgins S."/>
            <person name="Loffler F."/>
        </authorList>
    </citation>
    <scope>NUCLEOTIDE SEQUENCE</scope>
</reference>
<name>A0A645IF79_9ZZZZ</name>
<sequence>MVVHRNGEHLGDFDHDPGVGKHLLRLFVIVHQQPEDAELFGVGQRQRTDIYVVFRQQPAHVVQRARMVLDKQ</sequence>
<dbReference type="EMBL" id="VSSQ01113663">
    <property type="protein sequence ID" value="MPN49945.1"/>
    <property type="molecule type" value="Genomic_DNA"/>
</dbReference>
<protein>
    <submittedName>
        <fullName evidence="1">Uncharacterized protein</fullName>
    </submittedName>
</protein>
<gene>
    <name evidence="1" type="ORF">SDC9_197569</name>
</gene>
<comment type="caution">
    <text evidence="1">The sequence shown here is derived from an EMBL/GenBank/DDBJ whole genome shotgun (WGS) entry which is preliminary data.</text>
</comment>
<accession>A0A645IF79</accession>
<proteinExistence type="predicted"/>